<protein>
    <submittedName>
        <fullName evidence="2">13155_t:CDS:1</fullName>
    </submittedName>
</protein>
<name>A0A9N9NJE4_9GLOM</name>
<feature type="non-terminal residue" evidence="2">
    <location>
        <position position="1"/>
    </location>
</feature>
<gene>
    <name evidence="2" type="ORF">AMORRO_LOCUS14513</name>
</gene>
<reference evidence="2" key="1">
    <citation type="submission" date="2021-06" db="EMBL/GenBank/DDBJ databases">
        <authorList>
            <person name="Kallberg Y."/>
            <person name="Tangrot J."/>
            <person name="Rosling A."/>
        </authorList>
    </citation>
    <scope>NUCLEOTIDE SEQUENCE</scope>
    <source>
        <strain evidence="2">CL551</strain>
    </source>
</reference>
<keyword evidence="3" id="KW-1185">Reference proteome</keyword>
<dbReference type="Proteomes" id="UP000789342">
    <property type="component" value="Unassembled WGS sequence"/>
</dbReference>
<organism evidence="2 3">
    <name type="scientific">Acaulospora morrowiae</name>
    <dbReference type="NCBI Taxonomy" id="94023"/>
    <lineage>
        <taxon>Eukaryota</taxon>
        <taxon>Fungi</taxon>
        <taxon>Fungi incertae sedis</taxon>
        <taxon>Mucoromycota</taxon>
        <taxon>Glomeromycotina</taxon>
        <taxon>Glomeromycetes</taxon>
        <taxon>Diversisporales</taxon>
        <taxon>Acaulosporaceae</taxon>
        <taxon>Acaulospora</taxon>
    </lineage>
</organism>
<dbReference type="EMBL" id="CAJVPV010029155">
    <property type="protein sequence ID" value="CAG8737991.1"/>
    <property type="molecule type" value="Genomic_DNA"/>
</dbReference>
<evidence type="ECO:0000313" key="3">
    <source>
        <dbReference type="Proteomes" id="UP000789342"/>
    </source>
</evidence>
<feature type="coiled-coil region" evidence="1">
    <location>
        <begin position="141"/>
        <end position="175"/>
    </location>
</feature>
<accession>A0A9N9NJE4</accession>
<keyword evidence="1" id="KW-0175">Coiled coil</keyword>
<dbReference type="OrthoDB" id="2374186at2759"/>
<sequence length="313" mass="36642">QEKQLESRITMNQETLDGLQLDIKTKTKHIIFKGSTEVPSFSDVELIVYDNENITGDISLAQFPNLVKITFSKNINFTNLDSIDISENEKLCWLFGYTSFNNTYCKLFVKERQLGRVIVSWGTGVRKVENKLEHQCYIPYYIVEDRKLERLETEVERLTQDLTEKNQQIKDLQTEANEKPTLHQFQELNKIVLAGSEFDYFNLKEEIKRLKLIDFTPYFQQQKERFDQLTINSKNKAGDNLKPILELFLQTRKQIIEQSNRNGDDFAKGQLQGQLVTCQTLLQSKFTQEELQSLLNMQEEILKLEEQSYILSG</sequence>
<dbReference type="AlphaFoldDB" id="A0A9N9NJE4"/>
<proteinExistence type="predicted"/>
<evidence type="ECO:0000256" key="1">
    <source>
        <dbReference type="SAM" id="Coils"/>
    </source>
</evidence>
<comment type="caution">
    <text evidence="2">The sequence shown here is derived from an EMBL/GenBank/DDBJ whole genome shotgun (WGS) entry which is preliminary data.</text>
</comment>
<evidence type="ECO:0000313" key="2">
    <source>
        <dbReference type="EMBL" id="CAG8737991.1"/>
    </source>
</evidence>